<dbReference type="STRING" id="1586287.BBK82_00300"/>
<sequence>MSRTANWHIYTGTGQPRADVDLRAELPEPPPWREFRGGPVLATPTGDDHDNSRRIGTPGADTSYPADRHEIDMVNAALLLRRPLLVTGGPGTGKTSLAFRVARELALGPVLTWPITSSSKLRQDGLYEYDAIGRVHANSAKASGVTDEPTDIGNFVHLGPLGTALLPFELPRVLVIDEIDKADLSLPNDLLAVLEDGEYLVRELARVARRTPKVVVHTADPGGSAEITEGHVRCRAFPFIVFTSNREREFPPAFLRRTLQLEMQPPNEDQLASMVAAHFRNASDGSAELIRKFLRRSESEGGLAIDQLLNTVQLAATSSGLTEDRASWERLRDALWHRLSTTGFE</sequence>
<evidence type="ECO:0000313" key="4">
    <source>
        <dbReference type="Proteomes" id="UP000093053"/>
    </source>
</evidence>
<dbReference type="InterPro" id="IPR011704">
    <property type="entry name" value="ATPase_dyneun-rel_AAA"/>
</dbReference>
<proteinExistence type="predicted"/>
<dbReference type="SUPFAM" id="SSF52540">
    <property type="entry name" value="P-loop containing nucleoside triphosphate hydrolases"/>
    <property type="match status" value="1"/>
</dbReference>
<name>A0A1B2HAJ9_9PSEU</name>
<feature type="region of interest" description="Disordered" evidence="1">
    <location>
        <begin position="29"/>
        <end position="66"/>
    </location>
</feature>
<organism evidence="3 4">
    <name type="scientific">Lentzea guizhouensis</name>
    <dbReference type="NCBI Taxonomy" id="1586287"/>
    <lineage>
        <taxon>Bacteria</taxon>
        <taxon>Bacillati</taxon>
        <taxon>Actinomycetota</taxon>
        <taxon>Actinomycetes</taxon>
        <taxon>Pseudonocardiales</taxon>
        <taxon>Pseudonocardiaceae</taxon>
        <taxon>Lentzea</taxon>
    </lineage>
</organism>
<dbReference type="OrthoDB" id="9783370at2"/>
<gene>
    <name evidence="3" type="ORF">BBK82_00300</name>
</gene>
<evidence type="ECO:0000313" key="3">
    <source>
        <dbReference type="EMBL" id="ANZ34749.1"/>
    </source>
</evidence>
<evidence type="ECO:0000256" key="1">
    <source>
        <dbReference type="SAM" id="MobiDB-lite"/>
    </source>
</evidence>
<dbReference type="InterPro" id="IPR003593">
    <property type="entry name" value="AAA+_ATPase"/>
</dbReference>
<dbReference type="EMBL" id="CP016793">
    <property type="protein sequence ID" value="ANZ34749.1"/>
    <property type="molecule type" value="Genomic_DNA"/>
</dbReference>
<dbReference type="AlphaFoldDB" id="A0A1B2HAJ9"/>
<dbReference type="InterPro" id="IPR027417">
    <property type="entry name" value="P-loop_NTPase"/>
</dbReference>
<dbReference type="Proteomes" id="UP000093053">
    <property type="component" value="Chromosome"/>
</dbReference>
<feature type="domain" description="AAA+ ATPase" evidence="2">
    <location>
        <begin position="80"/>
        <end position="269"/>
    </location>
</feature>
<dbReference type="GO" id="GO:0005524">
    <property type="term" value="F:ATP binding"/>
    <property type="evidence" value="ECO:0007669"/>
    <property type="project" value="InterPro"/>
</dbReference>
<evidence type="ECO:0000259" key="2">
    <source>
        <dbReference type="SMART" id="SM00382"/>
    </source>
</evidence>
<keyword evidence="4" id="KW-1185">Reference proteome</keyword>
<reference evidence="3 4" key="1">
    <citation type="submission" date="2016-07" db="EMBL/GenBank/DDBJ databases">
        <title>Complete genome sequence of the Lentzea guizhouensis DHS C013.</title>
        <authorList>
            <person name="Cao C."/>
        </authorList>
    </citation>
    <scope>NUCLEOTIDE SEQUENCE [LARGE SCALE GENOMIC DNA]</scope>
    <source>
        <strain evidence="3 4">DHS C013</strain>
    </source>
</reference>
<dbReference type="SMART" id="SM00382">
    <property type="entry name" value="AAA"/>
    <property type="match status" value="1"/>
</dbReference>
<dbReference type="GO" id="GO:0016887">
    <property type="term" value="F:ATP hydrolysis activity"/>
    <property type="evidence" value="ECO:0007669"/>
    <property type="project" value="InterPro"/>
</dbReference>
<protein>
    <submittedName>
        <fullName evidence="3">AAA family ATPase</fullName>
    </submittedName>
</protein>
<dbReference type="KEGG" id="led:BBK82_00300"/>
<dbReference type="RefSeq" id="WP_065913169.1">
    <property type="nucleotide sequence ID" value="NZ_CP016793.1"/>
</dbReference>
<dbReference type="Pfam" id="PF07728">
    <property type="entry name" value="AAA_5"/>
    <property type="match status" value="1"/>
</dbReference>
<accession>A0A1B2HAJ9</accession>
<dbReference type="Gene3D" id="3.40.50.300">
    <property type="entry name" value="P-loop containing nucleotide triphosphate hydrolases"/>
    <property type="match status" value="1"/>
</dbReference>